<organism evidence="1 2">
    <name type="scientific">Lentibacillus juripiscarius</name>
    <dbReference type="NCBI Taxonomy" id="257446"/>
    <lineage>
        <taxon>Bacteria</taxon>
        <taxon>Bacillati</taxon>
        <taxon>Bacillota</taxon>
        <taxon>Bacilli</taxon>
        <taxon>Bacillales</taxon>
        <taxon>Bacillaceae</taxon>
        <taxon>Lentibacillus</taxon>
    </lineage>
</organism>
<gene>
    <name evidence="1" type="ORF">ACFSUO_01480</name>
</gene>
<dbReference type="InterPro" id="IPR036873">
    <property type="entry name" value="Rhodanese-like_dom_sf"/>
</dbReference>
<evidence type="ECO:0008006" key="3">
    <source>
        <dbReference type="Google" id="ProtNLM"/>
    </source>
</evidence>
<dbReference type="SUPFAM" id="SSF52821">
    <property type="entry name" value="Rhodanese/Cell cycle control phosphatase"/>
    <property type="match status" value="1"/>
</dbReference>
<name>A0ABW5V324_9BACI</name>
<sequence length="117" mass="13577">MTLALILILLFVLVLVYRRYIPVAGIGNMPLHSVSYNSNDVVFVDMRDYQLSCRDPIECAYQLPLPYLKRYIHELPTDKQVVIVASDYEGKNLGARFLKQKRINVIGYHMMRNEGKE</sequence>
<accession>A0ABW5V324</accession>
<comment type="caution">
    <text evidence="1">The sequence shown here is derived from an EMBL/GenBank/DDBJ whole genome shotgun (WGS) entry which is preliminary data.</text>
</comment>
<dbReference type="EMBL" id="JBHUNA010000003">
    <property type="protein sequence ID" value="MFD2759658.1"/>
    <property type="molecule type" value="Genomic_DNA"/>
</dbReference>
<dbReference type="RefSeq" id="WP_382390356.1">
    <property type="nucleotide sequence ID" value="NZ_JBHUNA010000003.1"/>
</dbReference>
<dbReference type="Gene3D" id="3.40.250.10">
    <property type="entry name" value="Rhodanese-like domain"/>
    <property type="match status" value="1"/>
</dbReference>
<reference evidence="2" key="1">
    <citation type="journal article" date="2019" name="Int. J. Syst. Evol. Microbiol.">
        <title>The Global Catalogue of Microorganisms (GCM) 10K type strain sequencing project: providing services to taxonomists for standard genome sequencing and annotation.</title>
        <authorList>
            <consortium name="The Broad Institute Genomics Platform"/>
            <consortium name="The Broad Institute Genome Sequencing Center for Infectious Disease"/>
            <person name="Wu L."/>
            <person name="Ma J."/>
        </authorList>
    </citation>
    <scope>NUCLEOTIDE SEQUENCE [LARGE SCALE GENOMIC DNA]</scope>
    <source>
        <strain evidence="2">TISTR 1535</strain>
    </source>
</reference>
<evidence type="ECO:0000313" key="2">
    <source>
        <dbReference type="Proteomes" id="UP001597502"/>
    </source>
</evidence>
<proteinExistence type="predicted"/>
<protein>
    <recommendedName>
        <fullName evidence="3">Sulfurtransferase</fullName>
    </recommendedName>
</protein>
<dbReference type="Proteomes" id="UP001597502">
    <property type="component" value="Unassembled WGS sequence"/>
</dbReference>
<evidence type="ECO:0000313" key="1">
    <source>
        <dbReference type="EMBL" id="MFD2759658.1"/>
    </source>
</evidence>
<keyword evidence="2" id="KW-1185">Reference proteome</keyword>